<evidence type="ECO:0000256" key="13">
    <source>
        <dbReference type="PROSITE-ProRule" id="PRU00708"/>
    </source>
</evidence>
<evidence type="ECO:0000256" key="5">
    <source>
        <dbReference type="ARBA" id="ARBA00022598"/>
    </source>
</evidence>
<dbReference type="CDD" id="cd06155">
    <property type="entry name" value="eu_AANH_C_1"/>
    <property type="match status" value="1"/>
</dbReference>
<dbReference type="Pfam" id="PF17177">
    <property type="entry name" value="PPR_long"/>
    <property type="match status" value="1"/>
</dbReference>
<organism evidence="16">
    <name type="scientific">Candidozyma auris</name>
    <name type="common">Yeast</name>
    <name type="synonym">Candida auris</name>
    <dbReference type="NCBI Taxonomy" id="498019"/>
    <lineage>
        <taxon>Eukaryota</taxon>
        <taxon>Fungi</taxon>
        <taxon>Dikarya</taxon>
        <taxon>Ascomycota</taxon>
        <taxon>Saccharomycotina</taxon>
        <taxon>Pichiomycetes</taxon>
        <taxon>Metschnikowiaceae</taxon>
        <taxon>Candidozyma</taxon>
    </lineage>
</organism>
<evidence type="ECO:0000256" key="11">
    <source>
        <dbReference type="ARBA" id="ARBA00044527"/>
    </source>
</evidence>
<dbReference type="Pfam" id="PF01042">
    <property type="entry name" value="Ribonuc_L-PSP"/>
    <property type="match status" value="1"/>
</dbReference>
<dbReference type="Proteomes" id="UP000825438">
    <property type="component" value="Chromosome II"/>
</dbReference>
<evidence type="ECO:0000256" key="2">
    <source>
        <dbReference type="ARBA" id="ARBA00005156"/>
    </source>
</evidence>
<accession>A0A8F2VZW0</accession>
<dbReference type="GO" id="GO:0017178">
    <property type="term" value="F:diphthine-ammonia ligase activity"/>
    <property type="evidence" value="ECO:0007669"/>
    <property type="project" value="UniProtKB-EC"/>
</dbReference>
<proteinExistence type="predicted"/>
<dbReference type="Gene3D" id="3.90.1490.10">
    <property type="entry name" value="putative n-type atp pyrophosphatase, domain 2"/>
    <property type="match status" value="1"/>
</dbReference>
<dbReference type="Gene3D" id="3.30.1330.40">
    <property type="entry name" value="RutC-like"/>
    <property type="match status" value="2"/>
</dbReference>
<gene>
    <name evidence="16" type="ORF">CA7LBN_001875</name>
</gene>
<dbReference type="Pfam" id="PF01902">
    <property type="entry name" value="Diphthami_syn_2"/>
    <property type="match status" value="1"/>
</dbReference>
<evidence type="ECO:0000256" key="4">
    <source>
        <dbReference type="ARBA" id="ARBA00018426"/>
    </source>
</evidence>
<comment type="subcellular location">
    <subcellularLocation>
        <location evidence="1">Mitochondrion</location>
    </subcellularLocation>
</comment>
<dbReference type="NCBIfam" id="TIGR00756">
    <property type="entry name" value="PPR"/>
    <property type="match status" value="2"/>
</dbReference>
<comment type="pathway">
    <text evidence="2">Protein modification; peptidyl-diphthamide biosynthesis.</text>
</comment>
<evidence type="ECO:0000256" key="1">
    <source>
        <dbReference type="ARBA" id="ARBA00004173"/>
    </source>
</evidence>
<dbReference type="FunFam" id="3.90.1490.10:FF:000001">
    <property type="entry name" value="Diphthine--ammonia ligase"/>
    <property type="match status" value="1"/>
</dbReference>
<dbReference type="SUPFAM" id="SSF52402">
    <property type="entry name" value="Adenine nucleotide alpha hydrolases-like"/>
    <property type="match status" value="1"/>
</dbReference>
<dbReference type="InterPro" id="IPR011990">
    <property type="entry name" value="TPR-like_helical_dom_sf"/>
</dbReference>
<dbReference type="PANTHER" id="PTHR12196">
    <property type="entry name" value="DOMAIN OF UNKNOWN FUNCTION 71 DUF71 -CONTAINING PROTEIN"/>
    <property type="match status" value="1"/>
</dbReference>
<name>A0A8F2VZW0_CANAR</name>
<dbReference type="InterPro" id="IPR014729">
    <property type="entry name" value="Rossmann-like_a/b/a_fold"/>
</dbReference>
<feature type="domain" description="Diphthamide synthase" evidence="14">
    <location>
        <begin position="1"/>
        <end position="229"/>
    </location>
</feature>
<evidence type="ECO:0000256" key="12">
    <source>
        <dbReference type="ARBA" id="ARBA00048108"/>
    </source>
</evidence>
<dbReference type="EC" id="6.3.1.14" evidence="3"/>
<evidence type="ECO:0000259" key="14">
    <source>
        <dbReference type="Pfam" id="PF01902"/>
    </source>
</evidence>
<comment type="catalytic activity">
    <reaction evidence="12">
        <text>diphthine-[translation elongation factor 2] + NH4(+) + ATP = diphthamide-[translation elongation factor 2] + AMP + diphosphate + H(+)</text>
        <dbReference type="Rhea" id="RHEA:19753"/>
        <dbReference type="Rhea" id="RHEA-COMP:10172"/>
        <dbReference type="Rhea" id="RHEA-COMP:10174"/>
        <dbReference type="ChEBI" id="CHEBI:15378"/>
        <dbReference type="ChEBI" id="CHEBI:16692"/>
        <dbReference type="ChEBI" id="CHEBI:28938"/>
        <dbReference type="ChEBI" id="CHEBI:30616"/>
        <dbReference type="ChEBI" id="CHEBI:33019"/>
        <dbReference type="ChEBI" id="CHEBI:82696"/>
        <dbReference type="ChEBI" id="CHEBI:456215"/>
        <dbReference type="EC" id="6.3.1.14"/>
    </reaction>
</comment>
<dbReference type="GO" id="GO:0005739">
    <property type="term" value="C:mitochondrion"/>
    <property type="evidence" value="ECO:0007669"/>
    <property type="project" value="UniProtKB-SubCell"/>
</dbReference>
<dbReference type="NCBIfam" id="TIGR00290">
    <property type="entry name" value="MJ0570_dom"/>
    <property type="match status" value="1"/>
</dbReference>
<dbReference type="GO" id="GO:0017183">
    <property type="term" value="P:protein histidyl modification to diphthamide"/>
    <property type="evidence" value="ECO:0007669"/>
    <property type="project" value="TreeGrafter"/>
</dbReference>
<dbReference type="InterPro" id="IPR002761">
    <property type="entry name" value="Diphthami_syn_dom"/>
</dbReference>
<reference evidence="16" key="1">
    <citation type="submission" date="2021-06" db="EMBL/GenBank/DDBJ databases">
        <title>Candida auris outbreak in lebanese hospital.</title>
        <authorList>
            <person name="Finianos M."/>
        </authorList>
    </citation>
    <scope>NUCLEOTIDE SEQUENCE</scope>
    <source>
        <strain evidence="16">CA7LBN</strain>
    </source>
</reference>
<keyword evidence="8" id="KW-0067">ATP-binding</keyword>
<evidence type="ECO:0000256" key="6">
    <source>
        <dbReference type="ARBA" id="ARBA00022737"/>
    </source>
</evidence>
<protein>
    <recommendedName>
        <fullName evidence="4">Diphthine--ammonia ligase</fullName>
        <ecNumber evidence="3">6.3.1.14</ecNumber>
    </recommendedName>
    <alternativeName>
        <fullName evidence="9">Diphthamide synthase</fullName>
    </alternativeName>
    <alternativeName>
        <fullName evidence="10">Diphthamide synthetase</fullName>
    </alternativeName>
    <alternativeName>
        <fullName evidence="11">Mitochondrial 15S rRNA processing factor CCM1</fullName>
    </alternativeName>
</protein>
<keyword evidence="7" id="KW-0547">Nucleotide-binding</keyword>
<dbReference type="GO" id="GO:0005524">
    <property type="term" value="F:ATP binding"/>
    <property type="evidence" value="ECO:0007669"/>
    <property type="project" value="UniProtKB-KW"/>
</dbReference>
<dbReference type="Gene3D" id="3.40.50.620">
    <property type="entry name" value="HUPs"/>
    <property type="match status" value="1"/>
</dbReference>
<evidence type="ECO:0000256" key="9">
    <source>
        <dbReference type="ARBA" id="ARBA00029814"/>
    </source>
</evidence>
<dbReference type="InterPro" id="IPR035959">
    <property type="entry name" value="RutC-like_sf"/>
</dbReference>
<feature type="domain" description="PROP1-like PPR" evidence="15">
    <location>
        <begin position="886"/>
        <end position="992"/>
    </location>
</feature>
<dbReference type="FunFam" id="3.40.50.620:FF:000145">
    <property type="entry name" value="ATP-binding domain containing protein"/>
    <property type="match status" value="1"/>
</dbReference>
<dbReference type="InterPro" id="IPR002885">
    <property type="entry name" value="PPR_rpt"/>
</dbReference>
<dbReference type="CDD" id="cd06156">
    <property type="entry name" value="eu_AANH_C_2"/>
    <property type="match status" value="1"/>
</dbReference>
<dbReference type="Gene3D" id="1.25.40.10">
    <property type="entry name" value="Tetratricopeptide repeat domain"/>
    <property type="match status" value="2"/>
</dbReference>
<evidence type="ECO:0000256" key="3">
    <source>
        <dbReference type="ARBA" id="ARBA00012089"/>
    </source>
</evidence>
<dbReference type="PANTHER" id="PTHR12196:SF2">
    <property type="entry name" value="DIPHTHINE--AMMONIA LIGASE"/>
    <property type="match status" value="1"/>
</dbReference>
<dbReference type="InterPro" id="IPR030662">
    <property type="entry name" value="DPH6/MJ0570"/>
</dbReference>
<keyword evidence="5" id="KW-0436">Ligase</keyword>
<evidence type="ECO:0000256" key="10">
    <source>
        <dbReference type="ARBA" id="ARBA00031552"/>
    </source>
</evidence>
<evidence type="ECO:0000259" key="15">
    <source>
        <dbReference type="Pfam" id="PF17177"/>
    </source>
</evidence>
<dbReference type="PROSITE" id="PS51375">
    <property type="entry name" value="PPR"/>
    <property type="match status" value="1"/>
</dbReference>
<dbReference type="InterPro" id="IPR006175">
    <property type="entry name" value="YjgF/YER057c/UK114"/>
</dbReference>
<feature type="repeat" description="PPR" evidence="13">
    <location>
        <begin position="872"/>
        <end position="906"/>
    </location>
</feature>
<dbReference type="SUPFAM" id="SSF55298">
    <property type="entry name" value="YjgF-like"/>
    <property type="match status" value="2"/>
</dbReference>
<dbReference type="CDD" id="cd01994">
    <property type="entry name" value="AANH_PF0828-like"/>
    <property type="match status" value="1"/>
</dbReference>
<evidence type="ECO:0000256" key="8">
    <source>
        <dbReference type="ARBA" id="ARBA00022840"/>
    </source>
</evidence>
<sequence length="1360" mass="154178">MKFVALISGGKDSFFNIIQCKRQGHVLVALANLHPQNEAQSETDSFMFQTVGHDIVGYYARCMPSIPLYRQALSGGSTNVQLEYLPTPDDEIEDLYELLARVKDEHPDIEGVSCGAILSHYQRTRVENVCERLGLTCLAYLWQRDQAELMSEMCSSGLDARLIKCAAIGLNETHLGKSITHMLPILTKLNQMYDVHICGEGGEFETLVFDAPFFENRLEILDQEAVAHSSDCSYLKLSVKVVEKDHSDSVTEGSSKEDENTIRKMLHGEFSAISKGIKAEKAISIPDVKESSFSLSPTVFKTPLRLYISNAVDAALDVQTQTQNIMTHITSILRSNDASIADLQHVTILVRDMGDFAKINSVYASFFANTYLPPSRVCVQTTLPEPYCLQVSCIALKPPVETRHGIHIRSRSFWAPQNIGPYSQAIVEVRDSFKTATLSGQIPLQPANMLLFDKDLVTAATLSLQHLYKVKSLISVKQLAAAVCFVTTTSPHIVSQVWHDYVQEVECGQDFVNRLIIAQVTGLPRNAPIEWAGLAFEKVVNMYEDEDEIEGPRLLSLATEQKEKFKTNIVSVNENFNLVKMMGNDINAVIDFLRSPALGNSHVSVMTTLSNIHKLVALGLPAEWIPVVRVWDSDCEEGIFVMSSERKMRPRRPAAKPKLPAKRVPEHLEHIRRIKEFKNLTKSVNQYLQHKTLATRGGHIEETELIEESSPIEEKADEIYQAIRSKDNITFTDQEKNDDNSVVFKFENTTPAVELPDTIKDKLGLSVKYLLTQENQNWDLLLYQLEKEGGFKDLPERDVRKLVYAVPRDQLRYIFPKIEELLEAAGMQKSPKIINAYMRSVIHRNSVDRVEMQEVEKCIDTIRQLNKKGKLGRESYEILVEAYGKNSDIDKVNAVITEMKEQGLEPSKVVYSNVLATCVYKTKSHATAVSLFDSMKFFSQKTQPSTREYQDIIVSYVNNDDIEKALDLYQEMLTNRVEVNQKILVALARGCVSRDELKARAWDFMFEIHKRGWTPTVHTAEYMLYLASKDGDLPLARVLYQQLNLANNANPRSFSFLLLAYANASLDTDVPMIEFNDTGRRFRHNIISSTDLTAKMDDPQKAIPFLPIQTFTSPKEVLAESSAVMAHSLMMNNRLINIESVNTFLNIAANIGTLEEFRDRFKQFTYLDREGIPGTRSIIEPEQCLEVEEPQHVDQRASSESTALAKSPALQRLAEHSNNQLKVPRNTITYLIALKAAAKGNDYAMAQTMWTERGLYRKSVHWSKLSRDEKDKLDFDFAITMVNCLTQFGLFDDALAIIMSTEYQFRWKRHHFTQLYKAAVEIGNNKIASTLRGIAKRSQINFEGKIRRRDYKKYVMENGF</sequence>
<keyword evidence="6" id="KW-0677">Repeat</keyword>
<evidence type="ECO:0000313" key="16">
    <source>
        <dbReference type="EMBL" id="QWW23074.1"/>
    </source>
</evidence>
<dbReference type="EMBL" id="CP076750">
    <property type="protein sequence ID" value="QWW23074.1"/>
    <property type="molecule type" value="Genomic_DNA"/>
</dbReference>
<evidence type="ECO:0000256" key="7">
    <source>
        <dbReference type="ARBA" id="ARBA00022741"/>
    </source>
</evidence>
<dbReference type="InterPro" id="IPR033443">
    <property type="entry name" value="PROP1-like_PPR_dom"/>
</dbReference>